<evidence type="ECO:0000313" key="2">
    <source>
        <dbReference type="Proteomes" id="UP000535937"/>
    </source>
</evidence>
<gene>
    <name evidence="1" type="ORF">FHS09_003747</name>
</gene>
<sequence>MKAKQYEELLSILKSRLQNFAPLNPDRVV</sequence>
<reference evidence="1 2" key="1">
    <citation type="submission" date="2020-08" db="EMBL/GenBank/DDBJ databases">
        <title>Genomic Encyclopedia of Type Strains, Phase III (KMG-III): the genomes of soil and plant-associated and newly described type strains.</title>
        <authorList>
            <person name="Whitman W."/>
        </authorList>
    </citation>
    <scope>NUCLEOTIDE SEQUENCE [LARGE SCALE GENOMIC DNA]</scope>
    <source>
        <strain evidence="1 2">CECT 8799</strain>
    </source>
</reference>
<dbReference type="EMBL" id="JACHWZ010000021">
    <property type="protein sequence ID" value="MBB3062897.1"/>
    <property type="molecule type" value="Genomic_DNA"/>
</dbReference>
<keyword evidence="2" id="KW-1185">Reference proteome</keyword>
<evidence type="ECO:0000313" key="1">
    <source>
        <dbReference type="EMBL" id="MBB3062897.1"/>
    </source>
</evidence>
<accession>A0A7W4WER1</accession>
<organism evidence="1 2">
    <name type="scientific">Microbulbifer rhizosphaerae</name>
    <dbReference type="NCBI Taxonomy" id="1562603"/>
    <lineage>
        <taxon>Bacteria</taxon>
        <taxon>Pseudomonadati</taxon>
        <taxon>Pseudomonadota</taxon>
        <taxon>Gammaproteobacteria</taxon>
        <taxon>Cellvibrionales</taxon>
        <taxon>Microbulbiferaceae</taxon>
        <taxon>Microbulbifer</taxon>
    </lineage>
</organism>
<name>A0A7W4WER1_9GAMM</name>
<protein>
    <submittedName>
        <fullName evidence="1">Uncharacterized protein</fullName>
    </submittedName>
</protein>
<comment type="caution">
    <text evidence="1">The sequence shown here is derived from an EMBL/GenBank/DDBJ whole genome shotgun (WGS) entry which is preliminary data.</text>
</comment>
<proteinExistence type="predicted"/>
<dbReference type="AlphaFoldDB" id="A0A7W4WER1"/>
<dbReference type="Proteomes" id="UP000535937">
    <property type="component" value="Unassembled WGS sequence"/>
</dbReference>